<dbReference type="Proteomes" id="UP000199013">
    <property type="component" value="Unassembled WGS sequence"/>
</dbReference>
<feature type="compositionally biased region" description="Basic residues" evidence="1">
    <location>
        <begin position="184"/>
        <end position="193"/>
    </location>
</feature>
<accession>A0A1C3P3S0</accession>
<name>A0A1C3P3S0_9ACTN</name>
<evidence type="ECO:0000313" key="2">
    <source>
        <dbReference type="EMBL" id="SBW24410.1"/>
    </source>
</evidence>
<gene>
    <name evidence="2" type="ORF">FDG2_4142</name>
</gene>
<evidence type="ECO:0000313" key="3">
    <source>
        <dbReference type="Proteomes" id="UP000199013"/>
    </source>
</evidence>
<feature type="region of interest" description="Disordered" evidence="1">
    <location>
        <begin position="221"/>
        <end position="247"/>
    </location>
</feature>
<feature type="region of interest" description="Disordered" evidence="1">
    <location>
        <begin position="165"/>
        <end position="205"/>
    </location>
</feature>
<keyword evidence="3" id="KW-1185">Reference proteome</keyword>
<reference evidence="3" key="1">
    <citation type="submission" date="2016-02" db="EMBL/GenBank/DDBJ databases">
        <authorList>
            <person name="Wibberg D."/>
        </authorList>
    </citation>
    <scope>NUCLEOTIDE SEQUENCE [LARGE SCALE GENOMIC DNA]</scope>
</reference>
<sequence length="283" mass="30202">MATSQLEGESSLAGLDRSRADAAGALLAPVPFASSRTTARLAQRFGPDQRAGIEAGLAVIAERMTGFLPAQRCTDLVTHRSTLDCDSTDVEVYGRKKRGVAYTHDGKKAGRPLLISWARTVLTLAAELLAGNQDPRPSSSRCCTGRWRCCRPRCAPRPGCAVTAGSSRPRSCGPRPRSASISRSPRRATRRCGGRTPRFPRTGGSMPVRCAARRSGVSNTWWRRTANTGAPASDSPQSAHDAGSRVTVSSGSSTMFRVLPGSPCCLPFARPDLARDDRFGAFV</sequence>
<evidence type="ECO:0008006" key="4">
    <source>
        <dbReference type="Google" id="ProtNLM"/>
    </source>
</evidence>
<dbReference type="AlphaFoldDB" id="A0A1C3P3S0"/>
<feature type="compositionally biased region" description="Low complexity" evidence="1">
    <location>
        <begin position="165"/>
        <end position="183"/>
    </location>
</feature>
<feature type="compositionally biased region" description="Low complexity" evidence="1">
    <location>
        <begin position="194"/>
        <end position="204"/>
    </location>
</feature>
<proteinExistence type="predicted"/>
<protein>
    <recommendedName>
        <fullName evidence="4">Transposase</fullName>
    </recommendedName>
</protein>
<organism evidence="2 3">
    <name type="scientific">Candidatus Protofrankia californiensis</name>
    <dbReference type="NCBI Taxonomy" id="1839754"/>
    <lineage>
        <taxon>Bacteria</taxon>
        <taxon>Bacillati</taxon>
        <taxon>Actinomycetota</taxon>
        <taxon>Actinomycetes</taxon>
        <taxon>Frankiales</taxon>
        <taxon>Frankiaceae</taxon>
        <taxon>Protofrankia</taxon>
    </lineage>
</organism>
<feature type="compositionally biased region" description="Polar residues" evidence="1">
    <location>
        <begin position="221"/>
        <end position="238"/>
    </location>
</feature>
<dbReference type="EMBL" id="FLUV01001743">
    <property type="protein sequence ID" value="SBW24410.1"/>
    <property type="molecule type" value="Genomic_DNA"/>
</dbReference>
<evidence type="ECO:0000256" key="1">
    <source>
        <dbReference type="SAM" id="MobiDB-lite"/>
    </source>
</evidence>